<dbReference type="PANTHER" id="PTHR43179:SF7">
    <property type="entry name" value="RHAMNOSYLTRANSFERASE WBBL"/>
    <property type="match status" value="1"/>
</dbReference>
<evidence type="ECO:0000313" key="2">
    <source>
        <dbReference type="EMBL" id="AOX01608.1"/>
    </source>
</evidence>
<dbReference type="Proteomes" id="UP000177870">
    <property type="component" value="Chromosome"/>
</dbReference>
<dbReference type="STRING" id="1458985.BJP34_21130"/>
<protein>
    <submittedName>
        <fullName evidence="2">Glycosyl transferase family 2</fullName>
    </submittedName>
</protein>
<accession>A0A1D8TVD2</accession>
<sequence length="336" mass="37688">MSNEVKNNNVNSLLIVIVNYKTPSLTIDCLRSLADEIPGLSNTTVVVADNASGDGSAVAIKNAIANENWGSWASVMALEHNGGFAFGNNAVIRPALKSNQPPDYVLLLNPDTIVRPRAIKTLVEFMSDHPQVGIAGSRLEEPDSTPQCSAFRFHTVLSELDSGLRLGIVSRLLSKWVVWPPIPDQPCLTDWVAGASMIIRREVFEQVGLIDEAYFMYYEEMDFCLQAQRAGWECWYVPESRVVHLVGQSSGVTDTKRPPKRRPQYVFDSRRRYFLKNYGWFYAALADHTWASSYLLWQLRRMVQGKPDNDPPHLLSDFLRNSVFCKGGAFSSPKIS</sequence>
<dbReference type="GO" id="GO:0016740">
    <property type="term" value="F:transferase activity"/>
    <property type="evidence" value="ECO:0007669"/>
    <property type="project" value="UniProtKB-KW"/>
</dbReference>
<evidence type="ECO:0000313" key="3">
    <source>
        <dbReference type="Proteomes" id="UP000177870"/>
    </source>
</evidence>
<dbReference type="Gene3D" id="3.90.550.10">
    <property type="entry name" value="Spore Coat Polysaccharide Biosynthesis Protein SpsA, Chain A"/>
    <property type="match status" value="1"/>
</dbReference>
<keyword evidence="2" id="KW-0808">Transferase</keyword>
<reference evidence="3" key="1">
    <citation type="submission" date="2016-10" db="EMBL/GenBank/DDBJ databases">
        <title>Comparative genomics uncovers the prolific and rare metabolic potential of the cyanobacterial genus Moorea.</title>
        <authorList>
            <person name="Leao T."/>
            <person name="Castelao G."/>
            <person name="Korobeynikov A."/>
            <person name="Monroe E.A."/>
            <person name="Podell S."/>
            <person name="Glukhov E."/>
            <person name="Allen E."/>
            <person name="Gerwick W.H."/>
            <person name="Gerwick L."/>
        </authorList>
    </citation>
    <scope>NUCLEOTIDE SEQUENCE [LARGE SCALE GENOMIC DNA]</scope>
    <source>
        <strain evidence="3">PAL-8-15-08-1</strain>
    </source>
</reference>
<dbReference type="AlphaFoldDB" id="A0A1D8TVD2"/>
<dbReference type="OrthoDB" id="9771846at2"/>
<dbReference type="EMBL" id="CP017599">
    <property type="protein sequence ID" value="AOX01608.1"/>
    <property type="molecule type" value="Genomic_DNA"/>
</dbReference>
<dbReference type="SUPFAM" id="SSF53448">
    <property type="entry name" value="Nucleotide-diphospho-sugar transferases"/>
    <property type="match status" value="1"/>
</dbReference>
<evidence type="ECO:0000259" key="1">
    <source>
        <dbReference type="Pfam" id="PF00535"/>
    </source>
</evidence>
<dbReference type="PANTHER" id="PTHR43179">
    <property type="entry name" value="RHAMNOSYLTRANSFERASE WBBL"/>
    <property type="match status" value="1"/>
</dbReference>
<organism evidence="2 3">
    <name type="scientific">Moorena producens PAL-8-15-08-1</name>
    <dbReference type="NCBI Taxonomy" id="1458985"/>
    <lineage>
        <taxon>Bacteria</taxon>
        <taxon>Bacillati</taxon>
        <taxon>Cyanobacteriota</taxon>
        <taxon>Cyanophyceae</taxon>
        <taxon>Coleofasciculales</taxon>
        <taxon>Coleofasciculaceae</taxon>
        <taxon>Moorena</taxon>
    </lineage>
</organism>
<proteinExistence type="predicted"/>
<name>A0A1D8TVD2_9CYAN</name>
<dbReference type="KEGG" id="mpro:BJP34_21130"/>
<feature type="domain" description="Glycosyltransferase 2-like" evidence="1">
    <location>
        <begin position="15"/>
        <end position="148"/>
    </location>
</feature>
<dbReference type="RefSeq" id="WP_070394045.1">
    <property type="nucleotide sequence ID" value="NZ_CP017599.1"/>
</dbReference>
<dbReference type="CDD" id="cd04186">
    <property type="entry name" value="GT_2_like_c"/>
    <property type="match status" value="1"/>
</dbReference>
<dbReference type="InterPro" id="IPR029044">
    <property type="entry name" value="Nucleotide-diphossugar_trans"/>
</dbReference>
<dbReference type="InterPro" id="IPR001173">
    <property type="entry name" value="Glyco_trans_2-like"/>
</dbReference>
<dbReference type="Pfam" id="PF00535">
    <property type="entry name" value="Glycos_transf_2"/>
    <property type="match status" value="1"/>
</dbReference>
<gene>
    <name evidence="2" type="ORF">BJP34_21130</name>
</gene>